<dbReference type="AlphaFoldDB" id="A0A0M0GIP4"/>
<dbReference type="EMBL" id="LGUF01000007">
    <property type="protein sequence ID" value="KON89643.1"/>
    <property type="molecule type" value="Genomic_DNA"/>
</dbReference>
<reference evidence="2" key="1">
    <citation type="submission" date="2015-07" db="EMBL/GenBank/DDBJ databases">
        <title>Fjat-10036 dsm4.</title>
        <authorList>
            <person name="Liu B."/>
            <person name="Wang J."/>
            <person name="Zhu Y."/>
            <person name="Liu G."/>
            <person name="Chen Q."/>
            <person name="Chen Z."/>
            <person name="Lan J."/>
            <person name="Che J."/>
            <person name="Ge C."/>
            <person name="Shi H."/>
            <person name="Pan Z."/>
            <person name="Liu X."/>
        </authorList>
    </citation>
    <scope>NUCLEOTIDE SEQUENCE [LARGE SCALE GENOMIC DNA]</scope>
    <source>
        <strain evidence="2">DSM 4</strain>
    </source>
</reference>
<dbReference type="Gene3D" id="3.40.50.1000">
    <property type="entry name" value="HAD superfamily/HAD-like"/>
    <property type="match status" value="1"/>
</dbReference>
<dbReference type="SUPFAM" id="SSF56784">
    <property type="entry name" value="HAD-like"/>
    <property type="match status" value="1"/>
</dbReference>
<organism evidence="1 2">
    <name type="scientific">Sporosarcina globispora</name>
    <name type="common">Bacillus globisporus</name>
    <dbReference type="NCBI Taxonomy" id="1459"/>
    <lineage>
        <taxon>Bacteria</taxon>
        <taxon>Bacillati</taxon>
        <taxon>Bacillota</taxon>
        <taxon>Bacilli</taxon>
        <taxon>Bacillales</taxon>
        <taxon>Caryophanaceae</taxon>
        <taxon>Sporosarcina</taxon>
    </lineage>
</organism>
<accession>A0A0M0GIP4</accession>
<proteinExistence type="predicted"/>
<evidence type="ECO:0008006" key="3">
    <source>
        <dbReference type="Google" id="ProtNLM"/>
    </source>
</evidence>
<dbReference type="RefSeq" id="WP_053437009.1">
    <property type="nucleotide sequence ID" value="NZ_LGUF01000007.1"/>
</dbReference>
<comment type="caution">
    <text evidence="1">The sequence shown here is derived from an EMBL/GenBank/DDBJ whole genome shotgun (WGS) entry which is preliminary data.</text>
</comment>
<protein>
    <recommendedName>
        <fullName evidence="3">Phosphoglycolate phosphatase</fullName>
    </recommendedName>
</protein>
<dbReference type="PATRIC" id="fig|1459.3.peg.5370"/>
<sequence length="66" mass="7041">MGVEPEESIAIGDSVNGSIAAVQAGMHCVAVPNDVTHFLSFHEKVLRYKAFSEIPINELIMGQGKG</sequence>
<evidence type="ECO:0000313" key="1">
    <source>
        <dbReference type="EMBL" id="KON89643.1"/>
    </source>
</evidence>
<dbReference type="InterPro" id="IPR036412">
    <property type="entry name" value="HAD-like_sf"/>
</dbReference>
<dbReference type="STRING" id="1459.AF332_24355"/>
<gene>
    <name evidence="1" type="ORF">AF332_24355</name>
</gene>
<dbReference type="InterPro" id="IPR023214">
    <property type="entry name" value="HAD_sf"/>
</dbReference>
<evidence type="ECO:0000313" key="2">
    <source>
        <dbReference type="Proteomes" id="UP000037109"/>
    </source>
</evidence>
<keyword evidence="2" id="KW-1185">Reference proteome</keyword>
<name>A0A0M0GIP4_SPOGL</name>
<dbReference type="Proteomes" id="UP000037109">
    <property type="component" value="Unassembled WGS sequence"/>
</dbReference>